<dbReference type="Proteomes" id="UP000663419">
    <property type="component" value="Chromosome 4"/>
</dbReference>
<proteinExistence type="predicted"/>
<evidence type="ECO:0000313" key="3">
    <source>
        <dbReference type="Proteomes" id="UP000663419"/>
    </source>
</evidence>
<feature type="region of interest" description="Disordered" evidence="1">
    <location>
        <begin position="1"/>
        <end position="139"/>
    </location>
</feature>
<protein>
    <submittedName>
        <fullName evidence="2">Ankyrin repeat protein</fullName>
    </submittedName>
</protein>
<evidence type="ECO:0000313" key="2">
    <source>
        <dbReference type="EMBL" id="QSS55545.1"/>
    </source>
</evidence>
<dbReference type="VEuPathDB" id="FungiDB:I7I53_03454"/>
<sequence length="139" mass="14731">MSAPRDSESINTTQGGFHPSAPRSPPLEKHGHKPGTKASPTDYVPEFHAQTLPAGSAPSGRTFAPHPSGQAPEEGTPAIDALGGADSRELNRGLGQPVWGETSAQLHHDGQPRRKHHGSGLEGVGASNREYMEEEKDMQ</sequence>
<evidence type="ECO:0000256" key="1">
    <source>
        <dbReference type="SAM" id="MobiDB-lite"/>
    </source>
</evidence>
<gene>
    <name evidence="2" type="ORF">I7I53_03454</name>
</gene>
<name>A0A8A1LQZ0_AJEC8</name>
<organism evidence="2 3">
    <name type="scientific">Ajellomyces capsulatus (strain H88)</name>
    <name type="common">Darling's disease fungus</name>
    <name type="synonym">Histoplasma capsulatum</name>
    <dbReference type="NCBI Taxonomy" id="544711"/>
    <lineage>
        <taxon>Eukaryota</taxon>
        <taxon>Fungi</taxon>
        <taxon>Dikarya</taxon>
        <taxon>Ascomycota</taxon>
        <taxon>Pezizomycotina</taxon>
        <taxon>Eurotiomycetes</taxon>
        <taxon>Eurotiomycetidae</taxon>
        <taxon>Onygenales</taxon>
        <taxon>Ajellomycetaceae</taxon>
        <taxon>Histoplasma</taxon>
    </lineage>
</organism>
<accession>A0A8A1LQZ0</accession>
<dbReference type="EMBL" id="CP069105">
    <property type="protein sequence ID" value="QSS55545.1"/>
    <property type="molecule type" value="Genomic_DNA"/>
</dbReference>
<dbReference type="AlphaFoldDB" id="A0A8A1LQZ0"/>
<reference evidence="2" key="1">
    <citation type="submission" date="2021-01" db="EMBL/GenBank/DDBJ databases">
        <title>Chromosome-level genome assembly of a human fungal pathogen reveals clustering of transcriptionally co-regulated genes.</title>
        <authorList>
            <person name="Voorhies M."/>
            <person name="Cohen S."/>
            <person name="Shea T.P."/>
            <person name="Petrus S."/>
            <person name="Munoz J.F."/>
            <person name="Poplawski S."/>
            <person name="Goldman W.E."/>
            <person name="Michael T."/>
            <person name="Cuomo C.A."/>
            <person name="Sil A."/>
            <person name="Beyhan S."/>
        </authorList>
    </citation>
    <scope>NUCLEOTIDE SEQUENCE</scope>
    <source>
        <strain evidence="2">H88</strain>
    </source>
</reference>